<proteinExistence type="predicted"/>
<comment type="caution">
    <text evidence="1">The sequence shown here is derived from an EMBL/GenBank/DDBJ whole genome shotgun (WGS) entry which is preliminary data.</text>
</comment>
<dbReference type="PaxDb" id="67767-A0A0J7L5M9"/>
<reference evidence="1 2" key="1">
    <citation type="submission" date="2015-04" db="EMBL/GenBank/DDBJ databases">
        <title>Lasius niger genome sequencing.</title>
        <authorList>
            <person name="Konorov E.A."/>
            <person name="Nikitin M.A."/>
            <person name="Kirill M.V."/>
            <person name="Chang P."/>
        </authorList>
    </citation>
    <scope>NUCLEOTIDE SEQUENCE [LARGE SCALE GENOMIC DNA]</scope>
    <source>
        <tissue evidence="1">Whole</tissue>
    </source>
</reference>
<organism evidence="1 2">
    <name type="scientific">Lasius niger</name>
    <name type="common">Black garden ant</name>
    <dbReference type="NCBI Taxonomy" id="67767"/>
    <lineage>
        <taxon>Eukaryota</taxon>
        <taxon>Metazoa</taxon>
        <taxon>Ecdysozoa</taxon>
        <taxon>Arthropoda</taxon>
        <taxon>Hexapoda</taxon>
        <taxon>Insecta</taxon>
        <taxon>Pterygota</taxon>
        <taxon>Neoptera</taxon>
        <taxon>Endopterygota</taxon>
        <taxon>Hymenoptera</taxon>
        <taxon>Apocrita</taxon>
        <taxon>Aculeata</taxon>
        <taxon>Formicoidea</taxon>
        <taxon>Formicidae</taxon>
        <taxon>Formicinae</taxon>
        <taxon>Lasius</taxon>
        <taxon>Lasius</taxon>
    </lineage>
</organism>
<accession>A0A0J7L5M9</accession>
<protein>
    <submittedName>
        <fullName evidence="1">Phosphoglycerate mutase</fullName>
    </submittedName>
</protein>
<keyword evidence="2" id="KW-1185">Reference proteome</keyword>
<gene>
    <name evidence="1" type="ORF">RF55_1356</name>
</gene>
<dbReference type="EMBL" id="LBMM01000460">
    <property type="protein sequence ID" value="KMQ98282.1"/>
    <property type="molecule type" value="Genomic_DNA"/>
</dbReference>
<name>A0A0J7L5M9_LASNI</name>
<dbReference type="AlphaFoldDB" id="A0A0J7L5M9"/>
<dbReference type="Proteomes" id="UP000036403">
    <property type="component" value="Unassembled WGS sequence"/>
</dbReference>
<evidence type="ECO:0000313" key="2">
    <source>
        <dbReference type="Proteomes" id="UP000036403"/>
    </source>
</evidence>
<evidence type="ECO:0000313" key="1">
    <source>
        <dbReference type="EMBL" id="KMQ98282.1"/>
    </source>
</evidence>
<sequence>MHTKLIKNLEPSLNSFGFYLTFSGGCGSFSGGLSGGSHRAEILVRRIPVLEDLRGRHDYRRDRLAWHSLNVTPP</sequence>
<dbReference type="PROSITE" id="PS51257">
    <property type="entry name" value="PROKAR_LIPOPROTEIN"/>
    <property type="match status" value="1"/>
</dbReference>